<dbReference type="AlphaFoldDB" id="A0A8J4R6M3"/>
<dbReference type="PANTHER" id="PTHR24177">
    <property type="entry name" value="CASKIN"/>
    <property type="match status" value="1"/>
</dbReference>
<reference evidence="3" key="1">
    <citation type="submission" date="2020-03" db="EMBL/GenBank/DDBJ databases">
        <title>Castanea mollissima Vanexum genome sequencing.</title>
        <authorList>
            <person name="Staton M."/>
        </authorList>
    </citation>
    <scope>NUCLEOTIDE SEQUENCE</scope>
    <source>
        <tissue evidence="3">Leaf</tissue>
    </source>
</reference>
<dbReference type="GO" id="GO:0016020">
    <property type="term" value="C:membrane"/>
    <property type="evidence" value="ECO:0007669"/>
    <property type="project" value="TreeGrafter"/>
</dbReference>
<gene>
    <name evidence="3" type="ORF">CMV_017185</name>
</gene>
<dbReference type="EMBL" id="JRKL02002713">
    <property type="protein sequence ID" value="KAF3957841.1"/>
    <property type="molecule type" value="Genomic_DNA"/>
</dbReference>
<sequence length="322" mass="36560">MQALVHELVELVSNEVQLFEDRDKLDEVRALLYDAAEFGNSEFLNILIRSYPNIIWTTDKDGRSLFNIAVINRQESVFNLLYETVAVKEIILTNVIEGKNENVMHLAGYLAPLNRLNIGLEMIAPPSFQKKRNSDNLTPWDLFTKEHENLRRDGEKWMKDTANYCMLVATLITTVVFAAAFTVPGGSNQETGTPILLKSIWLRVFFIFDAIALLSSSTSILVFLSILTSRFTQMDFLVSLPSKLVWGLTALFISIVGMVVAFSATCFLVFKSEMPWLPIGIIASACVPIIVFVLLHYQLWADIMRSTYWSGFLFKPSKHRIF</sequence>
<dbReference type="SUPFAM" id="SSF140860">
    <property type="entry name" value="Pseudo ankyrin repeat-like"/>
    <property type="match status" value="1"/>
</dbReference>
<dbReference type="Proteomes" id="UP000737018">
    <property type="component" value="Unassembled WGS sequence"/>
</dbReference>
<keyword evidence="1" id="KW-0472">Membrane</keyword>
<accession>A0A8J4R6M3</accession>
<feature type="transmembrane region" description="Helical" evidence="1">
    <location>
        <begin position="161"/>
        <end position="180"/>
    </location>
</feature>
<dbReference type="PANTHER" id="PTHR24177:SF292">
    <property type="entry name" value="ANKYRIN REPEAT FAMILY PROTEIN-RELATED"/>
    <property type="match status" value="1"/>
</dbReference>
<feature type="transmembrane region" description="Helical" evidence="1">
    <location>
        <begin position="244"/>
        <end position="270"/>
    </location>
</feature>
<keyword evidence="4" id="KW-1185">Reference proteome</keyword>
<proteinExistence type="predicted"/>
<evidence type="ECO:0000256" key="1">
    <source>
        <dbReference type="SAM" id="Phobius"/>
    </source>
</evidence>
<comment type="caution">
    <text evidence="3">The sequence shown here is derived from an EMBL/GenBank/DDBJ whole genome shotgun (WGS) entry which is preliminary data.</text>
</comment>
<protein>
    <recommendedName>
        <fullName evidence="2">PGG domain-containing protein</fullName>
    </recommendedName>
</protein>
<dbReference type="OrthoDB" id="1652385at2759"/>
<dbReference type="Pfam" id="PF13962">
    <property type="entry name" value="PGG"/>
    <property type="match status" value="1"/>
</dbReference>
<keyword evidence="1" id="KW-0812">Transmembrane</keyword>
<organism evidence="3 4">
    <name type="scientific">Castanea mollissima</name>
    <name type="common">Chinese chestnut</name>
    <dbReference type="NCBI Taxonomy" id="60419"/>
    <lineage>
        <taxon>Eukaryota</taxon>
        <taxon>Viridiplantae</taxon>
        <taxon>Streptophyta</taxon>
        <taxon>Embryophyta</taxon>
        <taxon>Tracheophyta</taxon>
        <taxon>Spermatophyta</taxon>
        <taxon>Magnoliopsida</taxon>
        <taxon>eudicotyledons</taxon>
        <taxon>Gunneridae</taxon>
        <taxon>Pentapetalae</taxon>
        <taxon>rosids</taxon>
        <taxon>fabids</taxon>
        <taxon>Fagales</taxon>
        <taxon>Fagaceae</taxon>
        <taxon>Castanea</taxon>
    </lineage>
</organism>
<name>A0A8J4R6M3_9ROSI</name>
<feature type="transmembrane region" description="Helical" evidence="1">
    <location>
        <begin position="276"/>
        <end position="297"/>
    </location>
</feature>
<feature type="transmembrane region" description="Helical" evidence="1">
    <location>
        <begin position="200"/>
        <end position="224"/>
    </location>
</feature>
<feature type="domain" description="PGG" evidence="2">
    <location>
        <begin position="155"/>
        <end position="268"/>
    </location>
</feature>
<dbReference type="InterPro" id="IPR026961">
    <property type="entry name" value="PGG_dom"/>
</dbReference>
<evidence type="ECO:0000259" key="2">
    <source>
        <dbReference type="Pfam" id="PF13962"/>
    </source>
</evidence>
<keyword evidence="1" id="KW-1133">Transmembrane helix</keyword>
<evidence type="ECO:0000313" key="3">
    <source>
        <dbReference type="EMBL" id="KAF3957841.1"/>
    </source>
</evidence>
<evidence type="ECO:0000313" key="4">
    <source>
        <dbReference type="Proteomes" id="UP000737018"/>
    </source>
</evidence>